<comment type="caution">
    <text evidence="14">The sequence shown here is derived from an EMBL/GenBank/DDBJ whole genome shotgun (WGS) entry which is preliminary data.</text>
</comment>
<evidence type="ECO:0000256" key="11">
    <source>
        <dbReference type="ARBA" id="ARBA00023303"/>
    </source>
</evidence>
<evidence type="ECO:0000256" key="10">
    <source>
        <dbReference type="ARBA" id="ARBA00023136"/>
    </source>
</evidence>
<reference evidence="14" key="1">
    <citation type="submission" date="2022-08" db="EMBL/GenBank/DDBJ databases">
        <authorList>
            <person name="Deng Y."/>
            <person name="Han X.-F."/>
            <person name="Zhang Y.-Q."/>
        </authorList>
    </citation>
    <scope>NUCLEOTIDE SEQUENCE</scope>
    <source>
        <strain evidence="14">CPCC 203386</strain>
    </source>
</reference>
<dbReference type="EMBL" id="JANLCJ010000001">
    <property type="protein sequence ID" value="MCS5732400.1"/>
    <property type="molecule type" value="Genomic_DNA"/>
</dbReference>
<comment type="subcellular location">
    <subcellularLocation>
        <location evidence="1">Membrane</location>
        <topology evidence="1">Multi-pass membrane protein</topology>
    </subcellularLocation>
</comment>
<evidence type="ECO:0000256" key="1">
    <source>
        <dbReference type="ARBA" id="ARBA00004141"/>
    </source>
</evidence>
<keyword evidence="9" id="KW-0406">Ion transport</keyword>
<keyword evidence="4" id="KW-0633">Potassium transport</keyword>
<keyword evidence="8 13" id="KW-1133">Transmembrane helix</keyword>
<keyword evidence="11" id="KW-0407">Ion channel</keyword>
<keyword evidence="6" id="KW-0631">Potassium channel</keyword>
<evidence type="ECO:0000256" key="8">
    <source>
        <dbReference type="ARBA" id="ARBA00022989"/>
    </source>
</evidence>
<dbReference type="Pfam" id="PF06736">
    <property type="entry name" value="TMEM175"/>
    <property type="match status" value="1"/>
</dbReference>
<organism evidence="14 15">
    <name type="scientific">Herbiconiux daphne</name>
    <dbReference type="NCBI Taxonomy" id="2970914"/>
    <lineage>
        <taxon>Bacteria</taxon>
        <taxon>Bacillati</taxon>
        <taxon>Actinomycetota</taxon>
        <taxon>Actinomycetes</taxon>
        <taxon>Micrococcales</taxon>
        <taxon>Microbacteriaceae</taxon>
        <taxon>Herbiconiux</taxon>
    </lineage>
</organism>
<evidence type="ECO:0000256" key="6">
    <source>
        <dbReference type="ARBA" id="ARBA00022826"/>
    </source>
</evidence>
<feature type="transmembrane region" description="Helical" evidence="13">
    <location>
        <begin position="20"/>
        <end position="38"/>
    </location>
</feature>
<feature type="transmembrane region" description="Helical" evidence="13">
    <location>
        <begin position="136"/>
        <end position="157"/>
    </location>
</feature>
<evidence type="ECO:0000256" key="5">
    <source>
        <dbReference type="ARBA" id="ARBA00022692"/>
    </source>
</evidence>
<evidence type="ECO:0000256" key="7">
    <source>
        <dbReference type="ARBA" id="ARBA00022958"/>
    </source>
</evidence>
<proteinExistence type="inferred from homology"/>
<dbReference type="InterPro" id="IPR010617">
    <property type="entry name" value="TMEM175-like"/>
</dbReference>
<evidence type="ECO:0000256" key="13">
    <source>
        <dbReference type="SAM" id="Phobius"/>
    </source>
</evidence>
<accession>A0ABT2GZB6</accession>
<evidence type="ECO:0000313" key="14">
    <source>
        <dbReference type="EMBL" id="MCS5732400.1"/>
    </source>
</evidence>
<dbReference type="Proteomes" id="UP001165586">
    <property type="component" value="Unassembled WGS sequence"/>
</dbReference>
<evidence type="ECO:0000256" key="12">
    <source>
        <dbReference type="ARBA" id="ARBA00034430"/>
    </source>
</evidence>
<name>A0ABT2GZB6_9MICO</name>
<evidence type="ECO:0000256" key="9">
    <source>
        <dbReference type="ARBA" id="ARBA00023065"/>
    </source>
</evidence>
<feature type="transmembrane region" description="Helical" evidence="13">
    <location>
        <begin position="50"/>
        <end position="71"/>
    </location>
</feature>
<evidence type="ECO:0000313" key="15">
    <source>
        <dbReference type="Proteomes" id="UP001165586"/>
    </source>
</evidence>
<dbReference type="RefSeq" id="WP_259537014.1">
    <property type="nucleotide sequence ID" value="NZ_JANLCJ010000001.1"/>
</dbReference>
<evidence type="ECO:0000256" key="3">
    <source>
        <dbReference type="ARBA" id="ARBA00022448"/>
    </source>
</evidence>
<keyword evidence="3" id="KW-0813">Transport</keyword>
<feature type="transmembrane region" description="Helical" evidence="13">
    <location>
        <begin position="92"/>
        <end position="116"/>
    </location>
</feature>
<keyword evidence="15" id="KW-1185">Reference proteome</keyword>
<gene>
    <name evidence="14" type="ORF">N1032_01405</name>
</gene>
<comment type="catalytic activity">
    <reaction evidence="12">
        <text>K(+)(in) = K(+)(out)</text>
        <dbReference type="Rhea" id="RHEA:29463"/>
        <dbReference type="ChEBI" id="CHEBI:29103"/>
    </reaction>
</comment>
<evidence type="ECO:0000256" key="4">
    <source>
        <dbReference type="ARBA" id="ARBA00022538"/>
    </source>
</evidence>
<keyword evidence="10 13" id="KW-0472">Membrane</keyword>
<protein>
    <submittedName>
        <fullName evidence="14">TMEM175 family protein</fullName>
    </submittedName>
</protein>
<comment type="similarity">
    <text evidence="2">Belongs to the TMEM175 family.</text>
</comment>
<keyword evidence="5 13" id="KW-0812">Transmembrane</keyword>
<sequence>MSDAGRGIRHRLRDREPTRLDALIDGTFAFAITLLVLWNDRLPNDVESLLVLYGSIPSFAVSFALIALFWWQHVTWSRRHRVDDRVTTLLSLALVFVVLIFVFPLRILFSTFFSWITNDFLPSPFQGDIDASVLCFLFITYGIAFASLSACISGLYWRAWATRAENEPDAAGATDAAAGASVYACFVALALLSAALAALFLLLGVENVWLVTVAGWVYFLLFFTGVVEKRVRRAAARRAGI</sequence>
<keyword evidence="7" id="KW-0630">Potassium</keyword>
<evidence type="ECO:0000256" key="2">
    <source>
        <dbReference type="ARBA" id="ARBA00006920"/>
    </source>
</evidence>
<feature type="transmembrane region" description="Helical" evidence="13">
    <location>
        <begin position="208"/>
        <end position="227"/>
    </location>
</feature>
<feature type="transmembrane region" description="Helical" evidence="13">
    <location>
        <begin position="178"/>
        <end position="202"/>
    </location>
</feature>